<proteinExistence type="predicted"/>
<dbReference type="Proteomes" id="UP000001882">
    <property type="component" value="Chromosome"/>
</dbReference>
<evidence type="ECO:0000313" key="2">
    <source>
        <dbReference type="EMBL" id="BAI61092.1"/>
    </source>
</evidence>
<reference evidence="2 3" key="1">
    <citation type="journal article" date="2007" name="Appl. Environ. Microbiol.">
        <title>Isolation of key methanogens for global methane emission from rice paddy fields: a novel isolate affiliated with the clone cluster rice cluster I.</title>
        <authorList>
            <person name="Sakai S."/>
            <person name="Imachi H."/>
            <person name="Sekiguchi Y."/>
            <person name="Ohashi A."/>
            <person name="Harada H."/>
            <person name="Kamagata Y."/>
        </authorList>
    </citation>
    <scope>NUCLEOTIDE SEQUENCE [LARGE SCALE GENOMIC DNA]</scope>
    <source>
        <strain evidence="3">DSM 17711 / JCM 13418 / NBRC 101707 / SANAE</strain>
    </source>
</reference>
<protein>
    <submittedName>
        <fullName evidence="2">Uncharacterized protein</fullName>
    </submittedName>
</protein>
<evidence type="ECO:0000256" key="1">
    <source>
        <dbReference type="SAM" id="Phobius"/>
    </source>
</evidence>
<reference evidence="3" key="3">
    <citation type="journal article" date="2011" name="PLoS ONE">
        <title>Genome sequence of a mesophilic hydrogenotrophic methanogen Methanocella paludicola, the first cultivated representative of the order Methanocellales.</title>
        <authorList>
            <person name="Sakai S."/>
            <person name="Takaki Y."/>
            <person name="Shimamura S."/>
            <person name="Sekine M."/>
            <person name="Tajima T."/>
            <person name="Kosugi H."/>
            <person name="Ichikawa N."/>
            <person name="Tasumi E."/>
            <person name="Hiraki A.T."/>
            <person name="Shimizu A."/>
            <person name="Kato Y."/>
            <person name="Nishiko R."/>
            <person name="Mori K."/>
            <person name="Fujita N."/>
            <person name="Imachi H."/>
            <person name="Takai K."/>
        </authorList>
    </citation>
    <scope>NUCLEOTIDE SEQUENCE [LARGE SCALE GENOMIC DNA]</scope>
    <source>
        <strain evidence="3">DSM 17711 / JCM 13418 / NBRC 101707 / SANAE</strain>
    </source>
</reference>
<keyword evidence="1" id="KW-0472">Membrane</keyword>
<dbReference type="GeneID" id="8681040"/>
<keyword evidence="1" id="KW-1133">Transmembrane helix</keyword>
<keyword evidence="1" id="KW-0812">Transmembrane</keyword>
<evidence type="ECO:0000313" key="3">
    <source>
        <dbReference type="Proteomes" id="UP000001882"/>
    </source>
</evidence>
<dbReference type="EMBL" id="AP011532">
    <property type="protein sequence ID" value="BAI61092.1"/>
    <property type="molecule type" value="Genomic_DNA"/>
</dbReference>
<dbReference type="OrthoDB" id="379006at2157"/>
<sequence length="136" mass="16064">METRVDNDTALKIEKINRKIEEINQRRNGLHTTKIEDDLDRQELDEYINTLNLTSEQKSMIQGYQNTNARMVKNQSVFYYGMMIISVFTEAYLGYAIISMILTPNLDMFNTIFLYMMIAVFIINAVYVLRFLRILK</sequence>
<organism evidence="2 3">
    <name type="scientific">Methanocella paludicola (strain DSM 17711 / JCM 13418 / NBRC 101707 / SANAE)</name>
    <dbReference type="NCBI Taxonomy" id="304371"/>
    <lineage>
        <taxon>Archaea</taxon>
        <taxon>Methanobacteriati</taxon>
        <taxon>Methanobacteriota</taxon>
        <taxon>Stenosarchaea group</taxon>
        <taxon>Methanomicrobia</taxon>
        <taxon>Methanocellales</taxon>
        <taxon>Methanocellaceae</taxon>
        <taxon>Methanocella</taxon>
    </lineage>
</organism>
<accession>D1YXC0</accession>
<dbReference type="KEGG" id="mpd:MCP_1020"/>
<feature type="transmembrane region" description="Helical" evidence="1">
    <location>
        <begin position="77"/>
        <end position="102"/>
    </location>
</feature>
<dbReference type="eggNOG" id="arCOG11706">
    <property type="taxonomic scope" value="Archaea"/>
</dbReference>
<keyword evidence="3" id="KW-1185">Reference proteome</keyword>
<dbReference type="RefSeq" id="WP_012899771.1">
    <property type="nucleotide sequence ID" value="NC_013665.1"/>
</dbReference>
<dbReference type="STRING" id="304371.MCP_1020"/>
<feature type="transmembrane region" description="Helical" evidence="1">
    <location>
        <begin position="108"/>
        <end position="129"/>
    </location>
</feature>
<reference evidence="2 3" key="2">
    <citation type="journal article" date="2008" name="Int. J. Syst. Evol. Microbiol.">
        <title>Methanocella paludicola gen. nov., sp. nov., a methane-producing archaeon, the first isolate of the lineage 'Rice Cluster I', and proposal of the new archaeal order Methanocellales ord. nov.</title>
        <authorList>
            <person name="Sakai S."/>
            <person name="Imachi H."/>
            <person name="Hanada S."/>
            <person name="Ohashi A."/>
            <person name="Harada H."/>
            <person name="Kamagata Y."/>
        </authorList>
    </citation>
    <scope>NUCLEOTIDE SEQUENCE [LARGE SCALE GENOMIC DNA]</scope>
    <source>
        <strain evidence="3">DSM 17711 / JCM 13418 / NBRC 101707 / SANAE</strain>
    </source>
</reference>
<dbReference type="InParanoid" id="D1YXC0"/>
<name>D1YXC0_METPS</name>
<dbReference type="AlphaFoldDB" id="D1YXC0"/>
<gene>
    <name evidence="2" type="ordered locus">MCP_1020</name>
</gene>